<evidence type="ECO:0000256" key="2">
    <source>
        <dbReference type="ARBA" id="ARBA00022448"/>
    </source>
</evidence>
<feature type="transmembrane region" description="Helical" evidence="7">
    <location>
        <begin position="83"/>
        <end position="105"/>
    </location>
</feature>
<feature type="transmembrane region" description="Helical" evidence="7">
    <location>
        <begin position="223"/>
        <end position="240"/>
    </location>
</feature>
<comment type="similarity">
    <text evidence="7">Belongs to the binding-protein-dependent transport system permease family.</text>
</comment>
<keyword evidence="2 7" id="KW-0813">Transport</keyword>
<dbReference type="EMBL" id="VFOX01000001">
    <property type="protein sequence ID" value="TQL84685.1"/>
    <property type="molecule type" value="Genomic_DNA"/>
</dbReference>
<comment type="subcellular location">
    <subcellularLocation>
        <location evidence="1 7">Cell membrane</location>
        <topology evidence="1 7">Multi-pass membrane protein</topology>
    </subcellularLocation>
</comment>
<evidence type="ECO:0000256" key="7">
    <source>
        <dbReference type="RuleBase" id="RU363032"/>
    </source>
</evidence>
<protein>
    <submittedName>
        <fullName evidence="9">Carbohydrate ABC transporter membrane protein 1 (CUT1 family)</fullName>
    </submittedName>
</protein>
<dbReference type="Proteomes" id="UP000317209">
    <property type="component" value="Unassembled WGS sequence"/>
</dbReference>
<sequence>MAPAPRATGPLRRWFTGGGAAALAFSLPMILAFGFFSWWPILNSLILSFQQTNLVDPAVWVGLSNFAAVFADPLVAKAAMNTLWFTVLSVAVGFPLPILLAVAIGELRRTRSIASGFAYLPVIIPPVVSVLIFKQFYDPSSTGLLNTLLAGVGLGPVPWLQTAATVMPSIVIQATWAGFGAATIIYIAALAAVSPELYEAAELDGASIRSRIWHVTLPQMRSVMLIMLLLQIIGAFQVFTEPFVMTRGGPENNTLTILMLIYNYTFISGDYGRAAALSLILAAILALVSLLYLRATRGWSQGK</sequence>
<evidence type="ECO:0000256" key="4">
    <source>
        <dbReference type="ARBA" id="ARBA00022692"/>
    </source>
</evidence>
<reference evidence="9 10" key="1">
    <citation type="submission" date="2019-06" db="EMBL/GenBank/DDBJ databases">
        <title>Sequencing the genomes of 1000 actinobacteria strains.</title>
        <authorList>
            <person name="Klenk H.-P."/>
        </authorList>
    </citation>
    <scope>NUCLEOTIDE SEQUENCE [LARGE SCALE GENOMIC DNA]</scope>
    <source>
        <strain evidence="9 10">DSM 20169</strain>
    </source>
</reference>
<feature type="transmembrane region" description="Helical" evidence="7">
    <location>
        <begin position="20"/>
        <end position="42"/>
    </location>
</feature>
<keyword evidence="6 7" id="KW-0472">Membrane</keyword>
<dbReference type="InterPro" id="IPR051393">
    <property type="entry name" value="ABC_transporter_permease"/>
</dbReference>
<feature type="domain" description="ABC transmembrane type-1" evidence="8">
    <location>
        <begin position="79"/>
        <end position="292"/>
    </location>
</feature>
<accession>A0A543BIN0</accession>
<dbReference type="PANTHER" id="PTHR30193:SF41">
    <property type="entry name" value="DIACETYLCHITOBIOSE UPTAKE SYSTEM PERMEASE PROTEIN NGCF"/>
    <property type="match status" value="1"/>
</dbReference>
<evidence type="ECO:0000256" key="5">
    <source>
        <dbReference type="ARBA" id="ARBA00022989"/>
    </source>
</evidence>
<evidence type="ECO:0000313" key="9">
    <source>
        <dbReference type="EMBL" id="TQL84685.1"/>
    </source>
</evidence>
<dbReference type="CDD" id="cd06261">
    <property type="entry name" value="TM_PBP2"/>
    <property type="match status" value="1"/>
</dbReference>
<proteinExistence type="inferred from homology"/>
<keyword evidence="3" id="KW-1003">Cell membrane</keyword>
<dbReference type="InterPro" id="IPR000515">
    <property type="entry name" value="MetI-like"/>
</dbReference>
<feature type="transmembrane region" description="Helical" evidence="7">
    <location>
        <begin position="275"/>
        <end position="293"/>
    </location>
</feature>
<dbReference type="AlphaFoldDB" id="A0A543BIN0"/>
<feature type="transmembrane region" description="Helical" evidence="7">
    <location>
        <begin position="143"/>
        <end position="162"/>
    </location>
</feature>
<evidence type="ECO:0000256" key="1">
    <source>
        <dbReference type="ARBA" id="ARBA00004651"/>
    </source>
</evidence>
<evidence type="ECO:0000259" key="8">
    <source>
        <dbReference type="PROSITE" id="PS50928"/>
    </source>
</evidence>
<dbReference type="Gene3D" id="1.10.3720.10">
    <property type="entry name" value="MetI-like"/>
    <property type="match status" value="1"/>
</dbReference>
<organism evidence="9 10">
    <name type="scientific">Microbacterium saperdae</name>
    <dbReference type="NCBI Taxonomy" id="69368"/>
    <lineage>
        <taxon>Bacteria</taxon>
        <taxon>Bacillati</taxon>
        <taxon>Actinomycetota</taxon>
        <taxon>Actinomycetes</taxon>
        <taxon>Micrococcales</taxon>
        <taxon>Microbacteriaceae</taxon>
        <taxon>Microbacterium</taxon>
    </lineage>
</organism>
<keyword evidence="10" id="KW-1185">Reference proteome</keyword>
<dbReference type="SUPFAM" id="SSF161098">
    <property type="entry name" value="MetI-like"/>
    <property type="match status" value="1"/>
</dbReference>
<evidence type="ECO:0000256" key="3">
    <source>
        <dbReference type="ARBA" id="ARBA00022475"/>
    </source>
</evidence>
<feature type="transmembrane region" description="Helical" evidence="7">
    <location>
        <begin position="117"/>
        <end position="137"/>
    </location>
</feature>
<dbReference type="InterPro" id="IPR035906">
    <property type="entry name" value="MetI-like_sf"/>
</dbReference>
<keyword evidence="5 7" id="KW-1133">Transmembrane helix</keyword>
<dbReference type="GO" id="GO:0005886">
    <property type="term" value="C:plasma membrane"/>
    <property type="evidence" value="ECO:0007669"/>
    <property type="project" value="UniProtKB-SubCell"/>
</dbReference>
<evidence type="ECO:0000256" key="6">
    <source>
        <dbReference type="ARBA" id="ARBA00023136"/>
    </source>
</evidence>
<dbReference type="Pfam" id="PF00528">
    <property type="entry name" value="BPD_transp_1"/>
    <property type="match status" value="1"/>
</dbReference>
<keyword evidence="4 7" id="KW-0812">Transmembrane</keyword>
<gene>
    <name evidence="9" type="ORF">FB560_0276</name>
</gene>
<feature type="transmembrane region" description="Helical" evidence="7">
    <location>
        <begin position="54"/>
        <end position="71"/>
    </location>
</feature>
<feature type="transmembrane region" description="Helical" evidence="7">
    <location>
        <begin position="174"/>
        <end position="193"/>
    </location>
</feature>
<dbReference type="PANTHER" id="PTHR30193">
    <property type="entry name" value="ABC TRANSPORTER PERMEASE PROTEIN"/>
    <property type="match status" value="1"/>
</dbReference>
<dbReference type="RefSeq" id="WP_229673436.1">
    <property type="nucleotide sequence ID" value="NZ_VFOX01000001.1"/>
</dbReference>
<dbReference type="GO" id="GO:0055085">
    <property type="term" value="P:transmembrane transport"/>
    <property type="evidence" value="ECO:0007669"/>
    <property type="project" value="InterPro"/>
</dbReference>
<comment type="caution">
    <text evidence="9">The sequence shown here is derived from an EMBL/GenBank/DDBJ whole genome shotgun (WGS) entry which is preliminary data.</text>
</comment>
<evidence type="ECO:0000313" key="10">
    <source>
        <dbReference type="Proteomes" id="UP000317209"/>
    </source>
</evidence>
<dbReference type="PROSITE" id="PS50928">
    <property type="entry name" value="ABC_TM1"/>
    <property type="match status" value="1"/>
</dbReference>
<name>A0A543BIN0_9MICO</name>